<feature type="transmembrane region" description="Helical" evidence="1">
    <location>
        <begin position="12"/>
        <end position="37"/>
    </location>
</feature>
<evidence type="ECO:0000256" key="1">
    <source>
        <dbReference type="SAM" id="Phobius"/>
    </source>
</evidence>
<dbReference type="PANTHER" id="PTHR41324:SF1">
    <property type="entry name" value="DUF2232 DOMAIN-CONTAINING PROTEIN"/>
    <property type="match status" value="1"/>
</dbReference>
<feature type="transmembrane region" description="Helical" evidence="1">
    <location>
        <begin position="243"/>
        <end position="270"/>
    </location>
</feature>
<gene>
    <name evidence="2" type="ORF">DES38_10925</name>
</gene>
<keyword evidence="1" id="KW-0812">Transmembrane</keyword>
<evidence type="ECO:0000313" key="2">
    <source>
        <dbReference type="EMBL" id="PXW89789.1"/>
    </source>
</evidence>
<protein>
    <submittedName>
        <fullName evidence="2">Uncharacterized protein YybS (DUF2232 family)</fullName>
    </submittedName>
</protein>
<dbReference type="PANTHER" id="PTHR41324">
    <property type="entry name" value="MEMBRANE PROTEIN-RELATED"/>
    <property type="match status" value="1"/>
</dbReference>
<keyword evidence="1" id="KW-0472">Membrane</keyword>
<name>A0A2V3WM18_9BACI</name>
<accession>A0A2V3WM18</accession>
<organism evidence="2 3">
    <name type="scientific">Streptohalobacillus salinus</name>
    <dbReference type="NCBI Taxonomy" id="621096"/>
    <lineage>
        <taxon>Bacteria</taxon>
        <taxon>Bacillati</taxon>
        <taxon>Bacillota</taxon>
        <taxon>Bacilli</taxon>
        <taxon>Bacillales</taxon>
        <taxon>Bacillaceae</taxon>
        <taxon>Streptohalobacillus</taxon>
    </lineage>
</organism>
<dbReference type="Pfam" id="PF09991">
    <property type="entry name" value="DUF2232"/>
    <property type="match status" value="1"/>
</dbReference>
<feature type="transmembrane region" description="Helical" evidence="1">
    <location>
        <begin position="111"/>
        <end position="133"/>
    </location>
</feature>
<dbReference type="EMBL" id="QJJR01000009">
    <property type="protein sequence ID" value="PXW89789.1"/>
    <property type="molecule type" value="Genomic_DNA"/>
</dbReference>
<sequence>MKQTNNQWIKDALLYGAIFIILLFTVSFLPVVGIFLLVVLPVPLSIFTYKHGYKKGLVLGGLILVSTLIFAFNFFFLSLPLTLLAILSGGAVGESVRRGRHPYETLVHGTAFYMIGFMILMAALEFVMGIHLATEYRLLIQDSLLQSQQMMETVGVTLSESELAAVKEQMLVVLDVIPALMLITSAVMSLILQWLTFKLLNRLEKRKLFFPAIRRFNLPKSIIWLFLVVLLLSLISYPEGSMFANILMNVSLLIGLLFSMQGLSFIFYYLHKKRQPKTLAIVLTVIAIIILPVGLYVTRILGIIDIGFMMRKRLK</sequence>
<proteinExistence type="predicted"/>
<reference evidence="2 3" key="1">
    <citation type="submission" date="2018-05" db="EMBL/GenBank/DDBJ databases">
        <title>Genomic Encyclopedia of Type Strains, Phase IV (KMG-IV): sequencing the most valuable type-strain genomes for metagenomic binning, comparative biology and taxonomic classification.</title>
        <authorList>
            <person name="Goeker M."/>
        </authorList>
    </citation>
    <scope>NUCLEOTIDE SEQUENCE [LARGE SCALE GENOMIC DNA]</scope>
    <source>
        <strain evidence="2 3">DSM 22440</strain>
    </source>
</reference>
<dbReference type="Proteomes" id="UP000247922">
    <property type="component" value="Unassembled WGS sequence"/>
</dbReference>
<feature type="transmembrane region" description="Helical" evidence="1">
    <location>
        <begin position="57"/>
        <end position="90"/>
    </location>
</feature>
<feature type="transmembrane region" description="Helical" evidence="1">
    <location>
        <begin position="176"/>
        <end position="197"/>
    </location>
</feature>
<evidence type="ECO:0000313" key="3">
    <source>
        <dbReference type="Proteomes" id="UP000247922"/>
    </source>
</evidence>
<dbReference type="OrthoDB" id="2987886at2"/>
<keyword evidence="1" id="KW-1133">Transmembrane helix</keyword>
<dbReference type="RefSeq" id="WP_110251655.1">
    <property type="nucleotide sequence ID" value="NZ_QJJR01000009.1"/>
</dbReference>
<dbReference type="AlphaFoldDB" id="A0A2V3WM18"/>
<feature type="transmembrane region" description="Helical" evidence="1">
    <location>
        <begin position="279"/>
        <end position="304"/>
    </location>
</feature>
<comment type="caution">
    <text evidence="2">The sequence shown here is derived from an EMBL/GenBank/DDBJ whole genome shotgun (WGS) entry which is preliminary data.</text>
</comment>
<keyword evidence="3" id="KW-1185">Reference proteome</keyword>
<dbReference type="InterPro" id="IPR018710">
    <property type="entry name" value="DUF2232"/>
</dbReference>
<feature type="transmembrane region" description="Helical" evidence="1">
    <location>
        <begin position="218"/>
        <end position="237"/>
    </location>
</feature>